<dbReference type="PANTHER" id="PTHR35004:SF8">
    <property type="entry name" value="TRANSPOSASE RV3428C-RELATED"/>
    <property type="match status" value="1"/>
</dbReference>
<dbReference type="Pfam" id="PF00665">
    <property type="entry name" value="rve"/>
    <property type="match status" value="1"/>
</dbReference>
<reference evidence="3 4" key="1">
    <citation type="submission" date="2018-09" db="EMBL/GenBank/DDBJ databases">
        <title>Draft genome sequences of Legionella taurinensis isolated from water samples.</title>
        <authorList>
            <person name="Chakeri A."/>
            <person name="Allerberger F."/>
            <person name="Kundi M."/>
            <person name="Ruppitsch W."/>
            <person name="Schmid D."/>
        </authorList>
    </citation>
    <scope>NUCLEOTIDE SEQUENCE [LARGE SCALE GENOMIC DNA]</scope>
    <source>
        <strain evidence="3 4">4570-18-6</strain>
    </source>
</reference>
<dbReference type="AlphaFoldDB" id="A0A3A5LBN8"/>
<dbReference type="InterPro" id="IPR001584">
    <property type="entry name" value="Integrase_cat-core"/>
</dbReference>
<organism evidence="3 4">
    <name type="scientific">Legionella taurinensis</name>
    <dbReference type="NCBI Taxonomy" id="70611"/>
    <lineage>
        <taxon>Bacteria</taxon>
        <taxon>Pseudomonadati</taxon>
        <taxon>Pseudomonadota</taxon>
        <taxon>Gammaproteobacteria</taxon>
        <taxon>Legionellales</taxon>
        <taxon>Legionellaceae</taxon>
        <taxon>Legionella</taxon>
    </lineage>
</organism>
<dbReference type="Proteomes" id="UP000270757">
    <property type="component" value="Unassembled WGS sequence"/>
</dbReference>
<gene>
    <name evidence="3" type="ORF">D6J04_13890</name>
</gene>
<dbReference type="SUPFAM" id="SSF53098">
    <property type="entry name" value="Ribonuclease H-like"/>
    <property type="match status" value="1"/>
</dbReference>
<proteinExistence type="inferred from homology"/>
<comment type="caution">
    <text evidence="3">The sequence shown here is derived from an EMBL/GenBank/DDBJ whole genome shotgun (WGS) entry which is preliminary data.</text>
</comment>
<dbReference type="PROSITE" id="PS50994">
    <property type="entry name" value="INTEGRASE"/>
    <property type="match status" value="1"/>
</dbReference>
<protein>
    <submittedName>
        <fullName evidence="3">IS21 family transposase</fullName>
    </submittedName>
</protein>
<dbReference type="Pfam" id="PF22483">
    <property type="entry name" value="Mu-transpos_C_2"/>
    <property type="match status" value="1"/>
</dbReference>
<dbReference type="GO" id="GO:0003676">
    <property type="term" value="F:nucleic acid binding"/>
    <property type="evidence" value="ECO:0007669"/>
    <property type="project" value="InterPro"/>
</dbReference>
<feature type="domain" description="Integrase catalytic" evidence="2">
    <location>
        <begin position="126"/>
        <end position="301"/>
    </location>
</feature>
<comment type="similarity">
    <text evidence="1">Belongs to the transposase IS21/IS408/IS1162 family.</text>
</comment>
<sequence>MHEYIIIISQLREGATLRGLSRDKLADRKTLRNVRDIAIEQGWLEKDKPIPSEQELELFFEKSSANSFLSIQPYRVKIEEWTRQGVQASTIYAHLQREHGFKSSYSVVQRYIKSYKEKQRAVTTILEFKPGESAQVDFGQGPKVIDGKGEEQKTWIFVMVLSWSRHMYAEMVLHQDVETWLACHRRAFEWFNGVPEKIIIDNAKCAITKACYHNPCVQKAYGECASGYGFIISPCPPYDPQKKGRVESGVKYVKNRFVPLRQFRSLNDANEQLKIWLIQEAGTRNHGTTHEKPLVLFEIEQPLLKKLPTHPPEFAVWEKVKLHGDCHVQYKKCRYSGPYRLARQELWLRATDTTIRLYFNHQLVALHPKLEIPGTKHTIPEHLPPNALAYSMRDAQWCLKQAHEVGSQCVIAIEGLLNDSVVDYLRAAQSILGLRKKYGDDRLEAACRRALAFQSVHYKTIKTMLEVGAEKQALPHEEEPTTLAKPYSVGGKFCRNTSHLLH</sequence>
<dbReference type="EMBL" id="QZWB01000020">
    <property type="protein sequence ID" value="RJT43739.1"/>
    <property type="molecule type" value="Genomic_DNA"/>
</dbReference>
<name>A0A3A5LBN8_9GAMM</name>
<dbReference type="NCBIfam" id="NF033546">
    <property type="entry name" value="transpos_IS21"/>
    <property type="match status" value="1"/>
</dbReference>
<dbReference type="RefSeq" id="WP_095197632.1">
    <property type="nucleotide sequence ID" value="NZ_QZWB01000020.1"/>
</dbReference>
<evidence type="ECO:0000313" key="3">
    <source>
        <dbReference type="EMBL" id="RJT43739.1"/>
    </source>
</evidence>
<dbReference type="Gene3D" id="3.30.420.10">
    <property type="entry name" value="Ribonuclease H-like superfamily/Ribonuclease H"/>
    <property type="match status" value="1"/>
</dbReference>
<dbReference type="InterPro" id="IPR012337">
    <property type="entry name" value="RNaseH-like_sf"/>
</dbReference>
<dbReference type="InterPro" id="IPR054353">
    <property type="entry name" value="IstA-like_C"/>
</dbReference>
<dbReference type="InterPro" id="IPR036397">
    <property type="entry name" value="RNaseH_sf"/>
</dbReference>
<dbReference type="PANTHER" id="PTHR35004">
    <property type="entry name" value="TRANSPOSASE RV3428C-RELATED"/>
    <property type="match status" value="1"/>
</dbReference>
<evidence type="ECO:0000256" key="1">
    <source>
        <dbReference type="ARBA" id="ARBA00009277"/>
    </source>
</evidence>
<evidence type="ECO:0000313" key="4">
    <source>
        <dbReference type="Proteomes" id="UP000270757"/>
    </source>
</evidence>
<accession>A0A3A5LBN8</accession>
<evidence type="ECO:0000259" key="2">
    <source>
        <dbReference type="PROSITE" id="PS50994"/>
    </source>
</evidence>
<dbReference type="GO" id="GO:0015074">
    <property type="term" value="P:DNA integration"/>
    <property type="evidence" value="ECO:0007669"/>
    <property type="project" value="InterPro"/>
</dbReference>